<accession>A0A383RIC8</accession>
<protein>
    <submittedName>
        <fullName evidence="1">Uncharacterized protein</fullName>
    </submittedName>
</protein>
<dbReference type="EMBL" id="LS992241">
    <property type="protein sequence ID" value="SYX86720.1"/>
    <property type="molecule type" value="Genomic_DNA"/>
</dbReference>
<sequence length="57" mass="6595">MILITILKQLLDQNKNIVSNFTNMSKKSEKKKKKDIVPSFLFTSSPQCAAPFYQKLF</sequence>
<gene>
    <name evidence="1" type="ORF">PBLR_15146</name>
</gene>
<name>A0A383RIC8_PAEAL</name>
<dbReference type="AlphaFoldDB" id="A0A383RIC8"/>
<proteinExistence type="predicted"/>
<reference evidence="2" key="1">
    <citation type="submission" date="2018-08" db="EMBL/GenBank/DDBJ databases">
        <authorList>
            <person name="Chevrot R."/>
        </authorList>
    </citation>
    <scope>NUCLEOTIDE SEQUENCE [LARGE SCALE GENOMIC DNA]</scope>
</reference>
<organism evidence="1 2">
    <name type="scientific">Paenibacillus alvei</name>
    <name type="common">Bacillus alvei</name>
    <dbReference type="NCBI Taxonomy" id="44250"/>
    <lineage>
        <taxon>Bacteria</taxon>
        <taxon>Bacillati</taxon>
        <taxon>Bacillota</taxon>
        <taxon>Bacilli</taxon>
        <taxon>Bacillales</taxon>
        <taxon>Paenibacillaceae</taxon>
        <taxon>Paenibacillus</taxon>
    </lineage>
</organism>
<evidence type="ECO:0000313" key="2">
    <source>
        <dbReference type="Proteomes" id="UP000304148"/>
    </source>
</evidence>
<evidence type="ECO:0000313" key="1">
    <source>
        <dbReference type="EMBL" id="SYX86720.1"/>
    </source>
</evidence>
<dbReference type="Proteomes" id="UP000304148">
    <property type="component" value="Chromosome"/>
</dbReference>